<evidence type="ECO:0000256" key="1">
    <source>
        <dbReference type="SAM" id="MobiDB-lite"/>
    </source>
</evidence>
<organism evidence="3 4">
    <name type="scientific">Genlisea aurea</name>
    <dbReference type="NCBI Taxonomy" id="192259"/>
    <lineage>
        <taxon>Eukaryota</taxon>
        <taxon>Viridiplantae</taxon>
        <taxon>Streptophyta</taxon>
        <taxon>Embryophyta</taxon>
        <taxon>Tracheophyta</taxon>
        <taxon>Spermatophyta</taxon>
        <taxon>Magnoliopsida</taxon>
        <taxon>eudicotyledons</taxon>
        <taxon>Gunneridae</taxon>
        <taxon>Pentapetalae</taxon>
        <taxon>asterids</taxon>
        <taxon>lamiids</taxon>
        <taxon>Lamiales</taxon>
        <taxon>Lentibulariaceae</taxon>
        <taxon>Genlisea</taxon>
    </lineage>
</organism>
<evidence type="ECO:0000313" key="3">
    <source>
        <dbReference type="EMBL" id="EPS69846.1"/>
    </source>
</evidence>
<protein>
    <recommendedName>
        <fullName evidence="2">Small-subunit processome Utp12 domain-containing protein</fullName>
    </recommendedName>
</protein>
<dbReference type="InterPro" id="IPR007148">
    <property type="entry name" value="SSU_processome_Utp12"/>
</dbReference>
<dbReference type="PANTHER" id="PTHR45290">
    <property type="entry name" value="OS03G0300300 PROTEIN"/>
    <property type="match status" value="1"/>
</dbReference>
<name>S8CXY7_9LAMI</name>
<feature type="non-terminal residue" evidence="3">
    <location>
        <position position="255"/>
    </location>
</feature>
<dbReference type="OrthoDB" id="30195at2759"/>
<feature type="domain" description="Small-subunit processome Utp12" evidence="2">
    <location>
        <begin position="82"/>
        <end position="163"/>
    </location>
</feature>
<feature type="compositionally biased region" description="Acidic residues" evidence="1">
    <location>
        <begin position="227"/>
        <end position="238"/>
    </location>
</feature>
<dbReference type="Pfam" id="PF04003">
    <property type="entry name" value="Utp12"/>
    <property type="match status" value="1"/>
</dbReference>
<comment type="caution">
    <text evidence="3">The sequence shown here is derived from an EMBL/GenBank/DDBJ whole genome shotgun (WGS) entry which is preliminary data.</text>
</comment>
<dbReference type="PANTHER" id="PTHR45290:SF3">
    <property type="entry name" value="OS01G0649000 PROTEIN"/>
    <property type="match status" value="1"/>
</dbReference>
<keyword evidence="4" id="KW-1185">Reference proteome</keyword>
<evidence type="ECO:0000313" key="4">
    <source>
        <dbReference type="Proteomes" id="UP000015453"/>
    </source>
</evidence>
<sequence>MGKKDKSFKRKKSETQVFTPHGFVVGSDKNGAEVIDDLNEPTMGEKLSSLYLDVDKNSAPVVKPPSADSLYILLKQALRADDRALIMECIMRQDEKVIKNSLSLLDPCDALNLLLSLISIIQLRGNVVSCAIPWLRSLLLQHASPIISQESSLAALNSLHQAKSLLLSSITTIGVSCNLIFKMLQLIESRVSNFSSALQLSSALDLFYAESIDEDKVDDPIVPAIYEDTESEEEDSMEVEGSSGEEVQVRSDICD</sequence>
<evidence type="ECO:0000259" key="2">
    <source>
        <dbReference type="Pfam" id="PF04003"/>
    </source>
</evidence>
<dbReference type="AlphaFoldDB" id="S8CXY7"/>
<proteinExistence type="predicted"/>
<gene>
    <name evidence="3" type="ORF">M569_04923</name>
</gene>
<feature type="region of interest" description="Disordered" evidence="1">
    <location>
        <begin position="227"/>
        <end position="255"/>
    </location>
</feature>
<accession>S8CXY7</accession>
<dbReference type="Proteomes" id="UP000015453">
    <property type="component" value="Unassembled WGS sequence"/>
</dbReference>
<dbReference type="EMBL" id="AUSU01001936">
    <property type="protein sequence ID" value="EPS69846.1"/>
    <property type="molecule type" value="Genomic_DNA"/>
</dbReference>
<reference evidence="3 4" key="1">
    <citation type="journal article" date="2013" name="BMC Genomics">
        <title>The miniature genome of a carnivorous plant Genlisea aurea contains a low number of genes and short non-coding sequences.</title>
        <authorList>
            <person name="Leushkin E.V."/>
            <person name="Sutormin R.A."/>
            <person name="Nabieva E.R."/>
            <person name="Penin A.A."/>
            <person name="Kondrashov A.S."/>
            <person name="Logacheva M.D."/>
        </authorList>
    </citation>
    <scope>NUCLEOTIDE SEQUENCE [LARGE SCALE GENOMIC DNA]</scope>
</reference>